<evidence type="ECO:0000256" key="6">
    <source>
        <dbReference type="SAM" id="MobiDB-lite"/>
    </source>
</evidence>
<dbReference type="GO" id="GO:0005634">
    <property type="term" value="C:nucleus"/>
    <property type="evidence" value="ECO:0007669"/>
    <property type="project" value="TreeGrafter"/>
</dbReference>
<dbReference type="PROSITE" id="PS51396">
    <property type="entry name" value="PUL"/>
    <property type="match status" value="1"/>
</dbReference>
<evidence type="ECO:0000313" key="13">
    <source>
        <dbReference type="Proteomes" id="UP000196402"/>
    </source>
</evidence>
<evidence type="ECO:0000259" key="7">
    <source>
        <dbReference type="PROSITE" id="PS51394"/>
    </source>
</evidence>
<dbReference type="AlphaFoldDB" id="A0A1G4HF65"/>
<proteinExistence type="predicted"/>
<dbReference type="InterPro" id="IPR015943">
    <property type="entry name" value="WD40/YVTN_repeat-like_dom_sf"/>
</dbReference>
<dbReference type="PROSITE" id="PS50294">
    <property type="entry name" value="WD_REPEATS_REGION"/>
    <property type="match status" value="1"/>
</dbReference>
<gene>
    <name evidence="11" type="ORF">PVC01_110013900</name>
    <name evidence="12" type="ORF">PVP01_1108600</name>
    <name evidence="10" type="ORF">PVT01_110013000</name>
    <name evidence="9" type="ORF">PVW1_110014000</name>
</gene>
<evidence type="ECO:0000256" key="4">
    <source>
        <dbReference type="ARBA" id="ARBA00022737"/>
    </source>
</evidence>
<keyword evidence="2" id="KW-0963">Cytoplasm</keyword>
<dbReference type="Proteomes" id="UP000305196">
    <property type="component" value="Chromosome 11"/>
</dbReference>
<dbReference type="GO" id="GO:0010992">
    <property type="term" value="P:ubiquitin recycling"/>
    <property type="evidence" value="ECO:0007669"/>
    <property type="project" value="TreeGrafter"/>
</dbReference>
<dbReference type="SUPFAM" id="SSF50978">
    <property type="entry name" value="WD40 repeat-like"/>
    <property type="match status" value="1"/>
</dbReference>
<evidence type="ECO:0000256" key="3">
    <source>
        <dbReference type="ARBA" id="ARBA00022574"/>
    </source>
</evidence>
<keyword evidence="4" id="KW-0677">Repeat</keyword>
<organism evidence="11 15">
    <name type="scientific">Plasmodium vivax</name>
    <name type="common">malaria parasite P. vivax</name>
    <dbReference type="NCBI Taxonomy" id="5855"/>
    <lineage>
        <taxon>Eukaryota</taxon>
        <taxon>Sar</taxon>
        <taxon>Alveolata</taxon>
        <taxon>Apicomplexa</taxon>
        <taxon>Aconoidasida</taxon>
        <taxon>Haemosporida</taxon>
        <taxon>Plasmodiidae</taxon>
        <taxon>Plasmodium</taxon>
        <taxon>Plasmodium (Plasmodium)</taxon>
    </lineage>
</organism>
<dbReference type="EMBL" id="LT615266">
    <property type="protein sequence ID" value="SCO73453.1"/>
    <property type="molecule type" value="Genomic_DNA"/>
</dbReference>
<evidence type="ECO:0000256" key="1">
    <source>
        <dbReference type="ARBA" id="ARBA00004496"/>
    </source>
</evidence>
<evidence type="ECO:0000313" key="14">
    <source>
        <dbReference type="Proteomes" id="UP000220605"/>
    </source>
</evidence>
<dbReference type="Gene3D" id="1.25.10.10">
    <property type="entry name" value="Leucine-rich Repeat Variant"/>
    <property type="match status" value="1"/>
</dbReference>
<dbReference type="eggNOG" id="KOG0301">
    <property type="taxonomic scope" value="Eukaryota"/>
</dbReference>
<dbReference type="Proteomes" id="UP000196402">
    <property type="component" value="Chromosome 11"/>
</dbReference>
<sequence>MEDPEYKLRGVLAGHSKGVRCMCVINNTQMEEFKECHLSFDYIVSADMTGAIMVWKRKTGEETPTGESPPPDENPHSDVETFPLHLSDNYQLYKKIEIHERFVYAMTHSKYVGISELTKCTGENLEDHLHVYSGGSDKGVYLFNLNGYIELMLQGHKNSVSSIVEYSEHILLSADWNGDVIMWRIFKLGEESLEGRHLESPPPSSAHADKENNPLCGNKYTYSIVKILNNHKYATYVNCLNEFILTISQNNIVTVWNSEGEKTDEIKNIHNDSVRDIVLFNGKKNAITFSNDETIIIYDSNFNMLKMYRGHQGFIFHVCVNEEEQLMYSCGDDKSIKVWCIKDIYQLMEKYETGGGAILHKLPLASQEKGDPACLQTIYLTDTLWSVKVLSNGDLACACNDSYIRVYTKKRNHKLKEEATKEVLEMCSKRNKKESPNGENANSTGGGNQPENIISVENIKSVVGKEGEVKIFKNKEKYEAYKYENNQWVLIGEVVDDSTSQKKFYIGDNLFQQGYYDEVVSIDTGYGNIKLLPYNASDNVHIIAEMFCKREGLSASQIKPIVDFINQNYASKGGSSTSAGGTNSCFATHNGGTPYGGKKFNTVLNVFTVEKAALDKIFQKIQEFNSLQGGEEKNTCKLSNEQVNALSNIINLYKKNLKNVYSFNTADINLIMTLFNWSPTHIFPVIDLFRVLVLNKNCDFLYNNKYSFNGFKLVYDCVAYYIANSSKLPENEENKLDSLLLCCLRFYLNMFSLSTPRFYMYKKLNFVAKQLAEVKSANFNINTLCMKIFFNYVITLNENNDQAMRKSVFDVLHSIKHKINDIELLYIFALCFHTSHEMNTKETNEIVKKFGSLDFMKNKLGSLLPHKSEQNEKVFKNVGSILEDLSA</sequence>
<dbReference type="GO" id="GO:0043130">
    <property type="term" value="F:ubiquitin binding"/>
    <property type="evidence" value="ECO:0007669"/>
    <property type="project" value="TreeGrafter"/>
</dbReference>
<dbReference type="EMBL" id="LT615249">
    <property type="protein sequence ID" value="SCO67989.1"/>
    <property type="molecule type" value="Genomic_DNA"/>
</dbReference>
<dbReference type="GO" id="GO:0005737">
    <property type="term" value="C:cytoplasm"/>
    <property type="evidence" value="ECO:0007669"/>
    <property type="project" value="UniProtKB-SubCell"/>
</dbReference>
<feature type="region of interest" description="Disordered" evidence="6">
    <location>
        <begin position="60"/>
        <end position="80"/>
    </location>
</feature>
<evidence type="ECO:0000313" key="11">
    <source>
        <dbReference type="EMBL" id="SCO73453.1"/>
    </source>
</evidence>
<reference evidence="13 14" key="1">
    <citation type="submission" date="2016-07" db="EMBL/GenBank/DDBJ databases">
        <authorList>
            <consortium name="Pathogen Informatics"/>
        </authorList>
    </citation>
    <scope>NUCLEOTIDE SEQUENCE [LARGE SCALE GENOMIC DNA]</scope>
    <source>
        <strain evidence="9">PvW1</strain>
    </source>
</reference>
<dbReference type="PROSITE" id="PS51394">
    <property type="entry name" value="PFU"/>
    <property type="match status" value="1"/>
</dbReference>
<dbReference type="InterPro" id="IPR011989">
    <property type="entry name" value="ARM-like"/>
</dbReference>
<dbReference type="VEuPathDB" id="PlasmoDB:PVPAM_110012500"/>
<dbReference type="PANTHER" id="PTHR19849:SF0">
    <property type="entry name" value="PHOSPHOLIPASE A-2-ACTIVATING PROTEIN"/>
    <property type="match status" value="1"/>
</dbReference>
<dbReference type="InterPro" id="IPR001680">
    <property type="entry name" value="WD40_rpt"/>
</dbReference>
<dbReference type="Gene3D" id="2.130.10.10">
    <property type="entry name" value="YVTN repeat-like/Quinoprotein amine dehydrogenase"/>
    <property type="match status" value="2"/>
</dbReference>
<accession>A0A1G4HF65</accession>
<dbReference type="Pfam" id="PF09070">
    <property type="entry name" value="PFU"/>
    <property type="match status" value="1"/>
</dbReference>
<evidence type="ECO:0000313" key="15">
    <source>
        <dbReference type="Proteomes" id="UP000305196"/>
    </source>
</evidence>
<evidence type="ECO:0000313" key="10">
    <source>
        <dbReference type="EMBL" id="SCO67989.1"/>
    </source>
</evidence>
<feature type="region of interest" description="Disordered" evidence="6">
    <location>
        <begin position="428"/>
        <end position="452"/>
    </location>
</feature>
<dbReference type="VEuPathDB" id="PlasmoDB:PVX_115125"/>
<name>A0A1G4HF65_PLAVI</name>
<dbReference type="EMBL" id="CAJZCX010000008">
    <property type="protein sequence ID" value="CAG9477572.1"/>
    <property type="molecule type" value="Genomic_DNA"/>
</dbReference>
<evidence type="ECO:0000256" key="5">
    <source>
        <dbReference type="PROSITE-ProRule" id="PRU00221"/>
    </source>
</evidence>
<dbReference type="Proteomes" id="UP000779233">
    <property type="component" value="Unassembled WGS sequence"/>
</dbReference>
<evidence type="ECO:0000256" key="2">
    <source>
        <dbReference type="ARBA" id="ARBA00022490"/>
    </source>
</evidence>
<dbReference type="VEuPathDB" id="PlasmoDB:PVP01_1108600"/>
<evidence type="ECO:0000313" key="9">
    <source>
        <dbReference type="EMBL" id="CAG9477572.1"/>
    </source>
</evidence>
<dbReference type="GO" id="GO:0043161">
    <property type="term" value="P:proteasome-mediated ubiquitin-dependent protein catabolic process"/>
    <property type="evidence" value="ECO:0007669"/>
    <property type="project" value="TreeGrafter"/>
</dbReference>
<dbReference type="InterPro" id="IPR013535">
    <property type="entry name" value="PUL_dom"/>
</dbReference>
<dbReference type="Pfam" id="PF08324">
    <property type="entry name" value="PUL"/>
    <property type="match status" value="1"/>
</dbReference>
<dbReference type="PANTHER" id="PTHR19849">
    <property type="entry name" value="PHOSPHOLIPASE A-2-ACTIVATING PROTEIN"/>
    <property type="match status" value="1"/>
</dbReference>
<evidence type="ECO:0000259" key="8">
    <source>
        <dbReference type="PROSITE" id="PS51396"/>
    </source>
</evidence>
<dbReference type="Pfam" id="PF00400">
    <property type="entry name" value="WD40"/>
    <property type="match status" value="1"/>
</dbReference>
<dbReference type="InterPro" id="IPR015155">
    <property type="entry name" value="PFU"/>
</dbReference>
<comment type="subcellular location">
    <subcellularLocation>
        <location evidence="1">Cytoplasm</location>
    </subcellularLocation>
</comment>
<protein>
    <submittedName>
        <fullName evidence="9">(malaria parasite P. vivax) hypothetical protein</fullName>
    </submittedName>
    <submittedName>
        <fullName evidence="11">Polyubiquitin binding protein, putative</fullName>
    </submittedName>
</protein>
<dbReference type="InterPro" id="IPR036322">
    <property type="entry name" value="WD40_repeat_dom_sf"/>
</dbReference>
<dbReference type="InterPro" id="IPR038122">
    <property type="entry name" value="PFU_sf"/>
</dbReference>
<feature type="domain" description="PFU" evidence="7">
    <location>
        <begin position="480"/>
        <end position="579"/>
    </location>
</feature>
<dbReference type="VEuPathDB" id="PlasmoDB:PVW1_110014000"/>
<dbReference type="PROSITE" id="PS50082">
    <property type="entry name" value="WD_REPEATS_2"/>
    <property type="match status" value="1"/>
</dbReference>
<feature type="repeat" description="WD" evidence="5">
    <location>
        <begin position="308"/>
        <end position="339"/>
    </location>
</feature>
<keyword evidence="3 5" id="KW-0853">WD repeat</keyword>
<dbReference type="SMART" id="SM00320">
    <property type="entry name" value="WD40"/>
    <property type="match status" value="6"/>
</dbReference>
<dbReference type="EMBL" id="LT635622">
    <property type="protein sequence ID" value="VUZ96829.1"/>
    <property type="molecule type" value="Genomic_DNA"/>
</dbReference>
<dbReference type="OrthoDB" id="538223at2759"/>
<dbReference type="Gene3D" id="3.10.20.870">
    <property type="entry name" value="PFU (PLAA family ubiquitin binding), C-terminal domain"/>
    <property type="match status" value="1"/>
</dbReference>
<evidence type="ECO:0000313" key="12">
    <source>
        <dbReference type="EMBL" id="VUZ96829.1"/>
    </source>
</evidence>
<feature type="domain" description="PUL" evidence="8">
    <location>
        <begin position="599"/>
        <end position="885"/>
    </location>
</feature>
<dbReference type="Proteomes" id="UP000220605">
    <property type="component" value="Chromosome 11"/>
</dbReference>